<feature type="transmembrane region" description="Helical" evidence="1">
    <location>
        <begin position="179"/>
        <end position="206"/>
    </location>
</feature>
<name>A0ABR3UDF8_9PLEO</name>
<feature type="transmembrane region" description="Helical" evidence="1">
    <location>
        <begin position="142"/>
        <end position="167"/>
    </location>
</feature>
<feature type="transmembrane region" description="Helical" evidence="1">
    <location>
        <begin position="20"/>
        <end position="41"/>
    </location>
</feature>
<dbReference type="RefSeq" id="XP_069304806.1">
    <property type="nucleotide sequence ID" value="XM_069453812.1"/>
</dbReference>
<reference evidence="2 3" key="1">
    <citation type="submission" date="2024-09" db="EMBL/GenBank/DDBJ databases">
        <title>T2T genomes of carrot and Alternaria dauci and their utility for understanding host-pathogen interaction during carrot leaf blight disease.</title>
        <authorList>
            <person name="Liu W."/>
            <person name="Xu S."/>
            <person name="Ou C."/>
            <person name="Liu X."/>
            <person name="Zhuang F."/>
            <person name="Deng X.W."/>
        </authorList>
    </citation>
    <scope>NUCLEOTIDE SEQUENCE [LARGE SCALE GENOMIC DNA]</scope>
    <source>
        <strain evidence="2 3">A2016</strain>
    </source>
</reference>
<accession>A0ABR3UDF8</accession>
<keyword evidence="3" id="KW-1185">Reference proteome</keyword>
<feature type="transmembrane region" description="Helical" evidence="1">
    <location>
        <begin position="218"/>
        <end position="239"/>
    </location>
</feature>
<sequence length="286" mass="31513">MGTSIATFFVRRKAGGGKKLIGVPFVAALFFQVLSRLLYLIGGLMYECSDLSNNDYINLSIAANAMIHLANWALLVTFVYVLNSMLLRQLKNSSSGPKIVSWILIGVMAAVMVADLAFSSYISTSSKYWDFDFALTILIARAFSLTADILWMISVIISAAFSLSSISALRSRRLPGGDLIGWVAALFVTLFIYSVLGIVFSSLFFWPDQSLISNEALLALSFISAFSQVLTFVALMCIAKHISWSQTIEKTELVYVPVMQQQQATDAYGNGQQGYYQQTPELVHAK</sequence>
<dbReference type="GeneID" id="96087965"/>
<organism evidence="2 3">
    <name type="scientific">Alternaria dauci</name>
    <dbReference type="NCBI Taxonomy" id="48095"/>
    <lineage>
        <taxon>Eukaryota</taxon>
        <taxon>Fungi</taxon>
        <taxon>Dikarya</taxon>
        <taxon>Ascomycota</taxon>
        <taxon>Pezizomycotina</taxon>
        <taxon>Dothideomycetes</taxon>
        <taxon>Pleosporomycetidae</taxon>
        <taxon>Pleosporales</taxon>
        <taxon>Pleosporineae</taxon>
        <taxon>Pleosporaceae</taxon>
        <taxon>Alternaria</taxon>
        <taxon>Alternaria sect. Porri</taxon>
    </lineage>
</organism>
<feature type="transmembrane region" description="Helical" evidence="1">
    <location>
        <begin position="61"/>
        <end position="87"/>
    </location>
</feature>
<protein>
    <submittedName>
        <fullName evidence="2">Uncharacterized protein</fullName>
    </submittedName>
</protein>
<gene>
    <name evidence="2" type="ORF">ACET3X_007643</name>
</gene>
<proteinExistence type="predicted"/>
<keyword evidence="1" id="KW-1133">Transmembrane helix</keyword>
<evidence type="ECO:0000256" key="1">
    <source>
        <dbReference type="SAM" id="Phobius"/>
    </source>
</evidence>
<keyword evidence="1" id="KW-0472">Membrane</keyword>
<feature type="transmembrane region" description="Helical" evidence="1">
    <location>
        <begin position="99"/>
        <end position="122"/>
    </location>
</feature>
<dbReference type="EMBL" id="JBHGVX010000007">
    <property type="protein sequence ID" value="KAL1794222.1"/>
    <property type="molecule type" value="Genomic_DNA"/>
</dbReference>
<comment type="caution">
    <text evidence="2">The sequence shown here is derived from an EMBL/GenBank/DDBJ whole genome shotgun (WGS) entry which is preliminary data.</text>
</comment>
<evidence type="ECO:0000313" key="3">
    <source>
        <dbReference type="Proteomes" id="UP001578633"/>
    </source>
</evidence>
<dbReference type="Proteomes" id="UP001578633">
    <property type="component" value="Chromosome 7"/>
</dbReference>
<keyword evidence="1" id="KW-0812">Transmembrane</keyword>
<evidence type="ECO:0000313" key="2">
    <source>
        <dbReference type="EMBL" id="KAL1794222.1"/>
    </source>
</evidence>